<organism evidence="1 2">
    <name type="scientific">Goodea atripinnis</name>
    <dbReference type="NCBI Taxonomy" id="208336"/>
    <lineage>
        <taxon>Eukaryota</taxon>
        <taxon>Metazoa</taxon>
        <taxon>Chordata</taxon>
        <taxon>Craniata</taxon>
        <taxon>Vertebrata</taxon>
        <taxon>Euteleostomi</taxon>
        <taxon>Actinopterygii</taxon>
        <taxon>Neopterygii</taxon>
        <taxon>Teleostei</taxon>
        <taxon>Neoteleostei</taxon>
        <taxon>Acanthomorphata</taxon>
        <taxon>Ovalentaria</taxon>
        <taxon>Atherinomorphae</taxon>
        <taxon>Cyprinodontiformes</taxon>
        <taxon>Goodeidae</taxon>
        <taxon>Goodea</taxon>
    </lineage>
</organism>
<feature type="non-terminal residue" evidence="1">
    <location>
        <position position="1"/>
    </location>
</feature>
<evidence type="ECO:0000313" key="2">
    <source>
        <dbReference type="Proteomes" id="UP001476798"/>
    </source>
</evidence>
<name>A0ABV0PJ02_9TELE</name>
<evidence type="ECO:0000313" key="1">
    <source>
        <dbReference type="EMBL" id="MEQ2183342.1"/>
    </source>
</evidence>
<gene>
    <name evidence="1" type="ORF">GOODEAATRI_031682</name>
</gene>
<dbReference type="EMBL" id="JAHRIO010075483">
    <property type="protein sequence ID" value="MEQ2183342.1"/>
    <property type="molecule type" value="Genomic_DNA"/>
</dbReference>
<reference evidence="1 2" key="1">
    <citation type="submission" date="2021-06" db="EMBL/GenBank/DDBJ databases">
        <authorList>
            <person name="Palmer J.M."/>
        </authorList>
    </citation>
    <scope>NUCLEOTIDE SEQUENCE [LARGE SCALE GENOMIC DNA]</scope>
    <source>
        <strain evidence="1 2">GA_2019</strain>
        <tissue evidence="1">Muscle</tissue>
    </source>
</reference>
<keyword evidence="2" id="KW-1185">Reference proteome</keyword>
<proteinExistence type="predicted"/>
<protein>
    <submittedName>
        <fullName evidence="1">Uncharacterized protein</fullName>
    </submittedName>
</protein>
<accession>A0ABV0PJ02</accession>
<dbReference type="Proteomes" id="UP001476798">
    <property type="component" value="Unassembled WGS sequence"/>
</dbReference>
<sequence>LPGCLVACWLELRYFRPPRAATGVQSALVRPQYLCPPSRRKRARSDQGLPTRVEQLSTELAELLQSLLQTHHSDASLPTTGLSSTPMPDLSVEVDSLSLAASASQLRDEEESQALSRLSTDGRVLAAMHESLKAGLDRMPAVEPAVASLIVSPGEALHPYVQCPRTQYRFTDNLLRKAYNAGARAGHLGNSMAHLMFALSASLQDAGGATAADGFSDAALQAFALMTRELGRVMSFLVQARRQVWLAQSALTEACRWTLRGVPVVSGELFGSAAVEALE</sequence>
<comment type="caution">
    <text evidence="1">The sequence shown here is derived from an EMBL/GenBank/DDBJ whole genome shotgun (WGS) entry which is preliminary data.</text>
</comment>